<dbReference type="SUPFAM" id="SSF56112">
    <property type="entry name" value="Protein kinase-like (PK-like)"/>
    <property type="match status" value="1"/>
</dbReference>
<dbReference type="GO" id="GO:0005524">
    <property type="term" value="F:ATP binding"/>
    <property type="evidence" value="ECO:0007669"/>
    <property type="project" value="UniProtKB-UniRule"/>
</dbReference>
<feature type="compositionally biased region" description="Low complexity" evidence="5">
    <location>
        <begin position="674"/>
        <end position="694"/>
    </location>
</feature>
<feature type="compositionally biased region" description="Low complexity" evidence="5">
    <location>
        <begin position="884"/>
        <end position="900"/>
    </location>
</feature>
<dbReference type="InterPro" id="IPR023214">
    <property type="entry name" value="HAD_sf"/>
</dbReference>
<keyword evidence="3 4" id="KW-0067">ATP-binding</keyword>
<dbReference type="SMART" id="SM00220">
    <property type="entry name" value="S_TKc"/>
    <property type="match status" value="1"/>
</dbReference>
<evidence type="ECO:0000256" key="1">
    <source>
        <dbReference type="ARBA" id="ARBA00022527"/>
    </source>
</evidence>
<dbReference type="PROSITE" id="PS00108">
    <property type="entry name" value="PROTEIN_KINASE_ST"/>
    <property type="match status" value="1"/>
</dbReference>
<organism evidence="7 8">
    <name type="scientific">Polarella glacialis</name>
    <name type="common">Dinoflagellate</name>
    <dbReference type="NCBI Taxonomy" id="89957"/>
    <lineage>
        <taxon>Eukaryota</taxon>
        <taxon>Sar</taxon>
        <taxon>Alveolata</taxon>
        <taxon>Dinophyceae</taxon>
        <taxon>Suessiales</taxon>
        <taxon>Suessiaceae</taxon>
        <taxon>Polarella</taxon>
    </lineage>
</organism>
<dbReference type="InterPro" id="IPR017441">
    <property type="entry name" value="Protein_kinase_ATP_BS"/>
</dbReference>
<dbReference type="InterPro" id="IPR051681">
    <property type="entry name" value="Ser/Thr_Kinases-Pseudokinases"/>
</dbReference>
<feature type="compositionally biased region" description="Polar residues" evidence="5">
    <location>
        <begin position="801"/>
        <end position="818"/>
    </location>
</feature>
<dbReference type="SUPFAM" id="SSF56784">
    <property type="entry name" value="HAD-like"/>
    <property type="match status" value="1"/>
</dbReference>
<evidence type="ECO:0000256" key="4">
    <source>
        <dbReference type="PROSITE-ProRule" id="PRU10141"/>
    </source>
</evidence>
<feature type="binding site" evidence="4">
    <location>
        <position position="1152"/>
    </location>
    <ligand>
        <name>ATP</name>
        <dbReference type="ChEBI" id="CHEBI:30616"/>
    </ligand>
</feature>
<keyword evidence="1" id="KW-0723">Serine/threonine-protein kinase</keyword>
<dbReference type="AlphaFoldDB" id="A0A813JCG8"/>
<dbReference type="NCBIfam" id="TIGR01681">
    <property type="entry name" value="HAD-SF-IIIC"/>
    <property type="match status" value="1"/>
</dbReference>
<accession>A0A813JCG8</accession>
<dbReference type="Gene3D" id="1.10.510.10">
    <property type="entry name" value="Transferase(Phosphotransferase) domain 1"/>
    <property type="match status" value="1"/>
</dbReference>
<dbReference type="Proteomes" id="UP000626109">
    <property type="component" value="Unassembled WGS sequence"/>
</dbReference>
<feature type="region of interest" description="Disordered" evidence="5">
    <location>
        <begin position="756"/>
        <end position="907"/>
    </location>
</feature>
<dbReference type="InterPro" id="IPR036412">
    <property type="entry name" value="HAD-like_sf"/>
</dbReference>
<keyword evidence="1" id="KW-0808">Transferase</keyword>
<evidence type="ECO:0000259" key="6">
    <source>
        <dbReference type="PROSITE" id="PS50011"/>
    </source>
</evidence>
<protein>
    <recommendedName>
        <fullName evidence="6">Protein kinase domain-containing protein</fullName>
    </recommendedName>
</protein>
<sequence length="1275" mass="138390">MLAPLGGSDRDCISGSGNTSTICNTVDGDTSSPSASWDELWFGGLPHNPQELQAARQGLLGAILACASEDLVGGRDIGEDKIRLRLHTKSSGEGLGFAFAWLPHAAARNLARIGQLGYCEVGGAARTVNVRAAKGSVLHAPSCQDGSASSVLLELLVAVGATFEDACRGLAGPSKLWNSQLLVSAGIRLELRVSPRWGAKALQKQLRARQGLLRRLPLTALLWRAEDLDVPCGPEARVGAEIDGLAEAARVACSAGASLLFVEVAPRRDEAETLAATRFTEALEGIPGCNSVTWSELQELYPVCAADTPAPLAAACAVVVRRAVATPLREVLKVFVADCDHTLWQGAVSEDGALGVGLVERGPHLLLQRRLSDLQRAGRLVCLASRNSDEAAVLEVFEKRGECVLKREQLAAWQVNVGPKPQSVRRLAKQLGLGLQSFVFLDDNAFEIEAVRSSLPEVMSIHVPSDHAAFQSLLLHSWALDAWGGAPTTSEDARRTELYRQNAARRAERQRHPSLEAFLQGLEVKIDAREPQDCELSRVSQLSLRTNQFNTTQLRLSEAQVREWAAAQGEGRFMLAARVADKFGDYGLVAAAFCAQSSTTLVVECLVMSCRVLHRGVEQALVRNLASSAAARGMSTVCIPICETKGNDLVRGFLARLKTWADERSTAAALISANYNNSNNSNNNDKNNNNNDRNSSCEDPQGQGQGEATTQGPHVVIGRWGGGKGWTVPSLVFSASLLQELGDHLLHELDQDSDISDAEGAGDANNNNHNNNKNTKTKVGGRDAKDKGDGDDDQLMKKRSQSAIPNNDSNSPTSTGVNTAGDPDSSKNANNGRDSKCNNGRENMNNGRGNYSRDNNKSDNNNSNNNNKIGDGEGDTYTSPLFASSDWDNNKNNNNNSSKVSDSETSPLFASSDWAKSAERRAAQVMSWTNVVDGEDWTDGSDLRGKAARGVDSTAPTRQVEIWSAQVPKQSWEKLLRCIADMGEHVPGSAGYKPLPKLERHVAARVAGLRPPPNFCEQVRRMSSYELLCCHAYRLFARAPAPVQFVRDGLNDTNTLRWLLQQANVFVPALFLEKVQCRCGCRYYCSVSAWLGLGIDQDFKNDCISSLGFFTVKPSELKLLSKLGAGAHANVHKAVWTRSFAASTSSIIVAVKSLQSDLDAIYRDRESLTILTDHPNLVKCFDSTLDPPYLVVTEFCAGGSLFNLLYNTTQELSARQRIKVLLDVATGIRYLHAQKPCILHRDLKSSNVLLTKPIRQLPWAFTALLFAASHQMWRL</sequence>
<evidence type="ECO:0000256" key="2">
    <source>
        <dbReference type="ARBA" id="ARBA00022741"/>
    </source>
</evidence>
<dbReference type="GO" id="GO:0004674">
    <property type="term" value="F:protein serine/threonine kinase activity"/>
    <property type="evidence" value="ECO:0007669"/>
    <property type="project" value="UniProtKB-KW"/>
</dbReference>
<dbReference type="PANTHER" id="PTHR44329:SF289">
    <property type="entry name" value="SERINE_THREONINE-PROTEIN KINASE VIK"/>
    <property type="match status" value="1"/>
</dbReference>
<comment type="caution">
    <text evidence="7">The sequence shown here is derived from an EMBL/GenBank/DDBJ whole genome shotgun (WGS) entry which is preliminary data.</text>
</comment>
<dbReference type="InterPro" id="IPR000719">
    <property type="entry name" value="Prot_kinase_dom"/>
</dbReference>
<feature type="compositionally biased region" description="Low complexity" evidence="5">
    <location>
        <begin position="838"/>
        <end position="850"/>
    </location>
</feature>
<evidence type="ECO:0000313" key="8">
    <source>
        <dbReference type="Proteomes" id="UP000626109"/>
    </source>
</evidence>
<dbReference type="InterPro" id="IPR010033">
    <property type="entry name" value="HAD_SF_ppase_IIIC"/>
</dbReference>
<dbReference type="InterPro" id="IPR001245">
    <property type="entry name" value="Ser-Thr/Tyr_kinase_cat_dom"/>
</dbReference>
<evidence type="ECO:0000256" key="3">
    <source>
        <dbReference type="ARBA" id="ARBA00022840"/>
    </source>
</evidence>
<dbReference type="Pfam" id="PF07714">
    <property type="entry name" value="PK_Tyr_Ser-Thr"/>
    <property type="match status" value="1"/>
</dbReference>
<name>A0A813JCG8_POLGL</name>
<evidence type="ECO:0000313" key="7">
    <source>
        <dbReference type="EMBL" id="CAE8678800.1"/>
    </source>
</evidence>
<dbReference type="NCBIfam" id="TIGR01686">
    <property type="entry name" value="FkbH"/>
    <property type="match status" value="1"/>
</dbReference>
<proteinExistence type="predicted"/>
<evidence type="ECO:0000256" key="5">
    <source>
        <dbReference type="SAM" id="MobiDB-lite"/>
    </source>
</evidence>
<dbReference type="PROSITE" id="PS00107">
    <property type="entry name" value="PROTEIN_KINASE_ATP"/>
    <property type="match status" value="1"/>
</dbReference>
<dbReference type="EMBL" id="CAJNNW010025711">
    <property type="protein sequence ID" value="CAE8678800.1"/>
    <property type="molecule type" value="Genomic_DNA"/>
</dbReference>
<feature type="domain" description="Protein kinase" evidence="6">
    <location>
        <begin position="1117"/>
        <end position="1275"/>
    </location>
</feature>
<dbReference type="InterPro" id="IPR008271">
    <property type="entry name" value="Ser/Thr_kinase_AS"/>
</dbReference>
<reference evidence="7" key="1">
    <citation type="submission" date="2021-02" db="EMBL/GenBank/DDBJ databases">
        <authorList>
            <person name="Dougan E. K."/>
            <person name="Rhodes N."/>
            <person name="Thang M."/>
            <person name="Chan C."/>
        </authorList>
    </citation>
    <scope>NUCLEOTIDE SEQUENCE</scope>
</reference>
<keyword evidence="2 4" id="KW-0547">Nucleotide-binding</keyword>
<feature type="region of interest" description="Disordered" evidence="5">
    <location>
        <begin position="674"/>
        <end position="716"/>
    </location>
</feature>
<feature type="compositionally biased region" description="Low complexity" evidence="5">
    <location>
        <begin position="858"/>
        <end position="868"/>
    </location>
</feature>
<dbReference type="PROSITE" id="PS50011">
    <property type="entry name" value="PROTEIN_KINASE_DOM"/>
    <property type="match status" value="1"/>
</dbReference>
<keyword evidence="1" id="KW-0418">Kinase</keyword>
<dbReference type="InterPro" id="IPR010037">
    <property type="entry name" value="FkbH_domain"/>
</dbReference>
<dbReference type="Gene3D" id="3.40.50.1000">
    <property type="entry name" value="HAD superfamily/HAD-like"/>
    <property type="match status" value="1"/>
</dbReference>
<dbReference type="InterPro" id="IPR011009">
    <property type="entry name" value="Kinase-like_dom_sf"/>
</dbReference>
<gene>
    <name evidence="7" type="ORF">PGLA2088_LOCUS21011</name>
</gene>
<feature type="compositionally biased region" description="Low complexity" evidence="5">
    <location>
        <begin position="765"/>
        <end position="778"/>
    </location>
</feature>
<dbReference type="PANTHER" id="PTHR44329">
    <property type="entry name" value="SERINE/THREONINE-PROTEIN KINASE TNNI3K-RELATED"/>
    <property type="match status" value="1"/>
</dbReference>